<dbReference type="EMBL" id="CM041537">
    <property type="protein sequence ID" value="KAI3369968.1"/>
    <property type="molecule type" value="Genomic_DNA"/>
</dbReference>
<reference evidence="1" key="1">
    <citation type="submission" date="2022-04" db="EMBL/GenBank/DDBJ databases">
        <title>Jade perch genome.</title>
        <authorList>
            <person name="Chao B."/>
        </authorList>
    </citation>
    <scope>NUCLEOTIDE SEQUENCE</scope>
    <source>
        <strain evidence="1">CB-2022</strain>
    </source>
</reference>
<keyword evidence="2" id="KW-1185">Reference proteome</keyword>
<name>A0ACB8WTE5_9TELE</name>
<comment type="caution">
    <text evidence="1">The sequence shown here is derived from an EMBL/GenBank/DDBJ whole genome shotgun (WGS) entry which is preliminary data.</text>
</comment>
<sequence length="471" mass="53435">DNGEQQTLSDTMSWEEFIELRDLRPGREPIELTGTHSPCSPPRLERTNALRISPGRVPDLLSRVGIIRVLSSTQDPQLPEEKGEGHNFQPCSHAQPTWCDLCGDFIWGLYKQSLRCVNCRFTCHYRCRALIRLDCSWDRGSAADHTSVVEHAIETDTNVVRTFVFWQHDWGLLQTWLCTRSKVAKVASEVSMSASSSDKTPSFEMTWGSSTSSGYCSEEESDSEFEQYFTARTSFFPQSRKASPNVGVSAKAKQDEQIEWGKQELTTADIHQKVKEYNAQINSNLFMNMNKDGSYTGFIKVQFKLARPVSVPPPKKGGHDVGGRKASGVKRRTSFYLPKDASKHLHISSRTSAREVIEALLKKFTVVDNPGKFALFERSERHDQVYVRKLSDDERPLRLRLGAGPNEKVLSFVLKENETGEVNWHAFSMPELNNFLRILQREEEEHVKQIVQRYALARTKMQEALAGSTPG</sequence>
<evidence type="ECO:0000313" key="2">
    <source>
        <dbReference type="Proteomes" id="UP000831701"/>
    </source>
</evidence>
<proteinExistence type="predicted"/>
<evidence type="ECO:0000313" key="1">
    <source>
        <dbReference type="EMBL" id="KAI3369968.1"/>
    </source>
</evidence>
<dbReference type="Proteomes" id="UP000831701">
    <property type="component" value="Chromosome 7"/>
</dbReference>
<accession>A0ACB8WTE5</accession>
<organism evidence="1 2">
    <name type="scientific">Scortum barcoo</name>
    <name type="common">barcoo grunter</name>
    <dbReference type="NCBI Taxonomy" id="214431"/>
    <lineage>
        <taxon>Eukaryota</taxon>
        <taxon>Metazoa</taxon>
        <taxon>Chordata</taxon>
        <taxon>Craniata</taxon>
        <taxon>Vertebrata</taxon>
        <taxon>Euteleostomi</taxon>
        <taxon>Actinopterygii</taxon>
        <taxon>Neopterygii</taxon>
        <taxon>Teleostei</taxon>
        <taxon>Neoteleostei</taxon>
        <taxon>Acanthomorphata</taxon>
        <taxon>Eupercaria</taxon>
        <taxon>Centrarchiformes</taxon>
        <taxon>Terapontoidei</taxon>
        <taxon>Terapontidae</taxon>
        <taxon>Scortum</taxon>
    </lineage>
</organism>
<feature type="non-terminal residue" evidence="1">
    <location>
        <position position="1"/>
    </location>
</feature>
<gene>
    <name evidence="1" type="ORF">L3Q82_024774</name>
</gene>
<protein>
    <submittedName>
        <fullName evidence="1">Uncharacterized protein</fullName>
    </submittedName>
</protein>